<dbReference type="AlphaFoldDB" id="A0A645GGC8"/>
<protein>
    <submittedName>
        <fullName evidence="1">Uncharacterized protein</fullName>
    </submittedName>
</protein>
<name>A0A645GGC8_9ZZZZ</name>
<sequence>MCTIIIGASKWLQSLFKRKDVPPQSYFDLVYSRNEWNHNEFAELLDISREDAKHLLKLFGYEYDKYKMMFVQQSISLQLREKLSKINILDI</sequence>
<proteinExistence type="predicted"/>
<dbReference type="EMBL" id="VSSQ01074173">
    <property type="protein sequence ID" value="MPN25112.1"/>
    <property type="molecule type" value="Genomic_DNA"/>
</dbReference>
<evidence type="ECO:0000313" key="1">
    <source>
        <dbReference type="EMBL" id="MPN25112.1"/>
    </source>
</evidence>
<accession>A0A645GGC8</accession>
<reference evidence="1" key="1">
    <citation type="submission" date="2019-08" db="EMBL/GenBank/DDBJ databases">
        <authorList>
            <person name="Kucharzyk K."/>
            <person name="Murdoch R.W."/>
            <person name="Higgins S."/>
            <person name="Loffler F."/>
        </authorList>
    </citation>
    <scope>NUCLEOTIDE SEQUENCE</scope>
</reference>
<organism evidence="1">
    <name type="scientific">bioreactor metagenome</name>
    <dbReference type="NCBI Taxonomy" id="1076179"/>
    <lineage>
        <taxon>unclassified sequences</taxon>
        <taxon>metagenomes</taxon>
        <taxon>ecological metagenomes</taxon>
    </lineage>
</organism>
<comment type="caution">
    <text evidence="1">The sequence shown here is derived from an EMBL/GenBank/DDBJ whole genome shotgun (WGS) entry which is preliminary data.</text>
</comment>
<gene>
    <name evidence="1" type="ORF">SDC9_172519</name>
</gene>